<reference evidence="6 7" key="1">
    <citation type="submission" date="2018-06" db="EMBL/GenBank/DDBJ databases">
        <authorList>
            <consortium name="Pathogen Informatics"/>
            <person name="Doyle S."/>
        </authorList>
    </citation>
    <scope>NUCLEOTIDE SEQUENCE [LARGE SCALE GENOMIC DNA]</scope>
    <source>
        <strain evidence="6 7">NCTC13316</strain>
    </source>
</reference>
<keyword evidence="2 4" id="KW-0472">Membrane</keyword>
<dbReference type="InterPro" id="IPR017687">
    <property type="entry name" value="BamB"/>
</dbReference>
<keyword evidence="4" id="KW-0449">Lipoprotein</keyword>
<evidence type="ECO:0000313" key="7">
    <source>
        <dbReference type="Proteomes" id="UP000254794"/>
    </source>
</evidence>
<gene>
    <name evidence="6" type="primary">yfgL</name>
    <name evidence="4" type="synonym">bamB</name>
    <name evidence="6" type="ORF">NCTC13316_01784</name>
</gene>
<keyword evidence="3 4" id="KW-0998">Cell outer membrane</keyword>
<feature type="domain" description="Pyrrolo-quinoline quinone repeat" evidence="5">
    <location>
        <begin position="85"/>
        <end position="317"/>
    </location>
</feature>
<dbReference type="GO" id="GO:0009279">
    <property type="term" value="C:cell outer membrane"/>
    <property type="evidence" value="ECO:0007669"/>
    <property type="project" value="UniProtKB-SubCell"/>
</dbReference>
<evidence type="ECO:0000313" key="6">
    <source>
        <dbReference type="EMBL" id="STX51688.1"/>
    </source>
</evidence>
<dbReference type="GO" id="GO:0051205">
    <property type="term" value="P:protein insertion into membrane"/>
    <property type="evidence" value="ECO:0007669"/>
    <property type="project" value="UniProtKB-UniRule"/>
</dbReference>
<dbReference type="NCBIfam" id="TIGR03300">
    <property type="entry name" value="assembly_YfgL"/>
    <property type="match status" value="1"/>
</dbReference>
<dbReference type="InterPro" id="IPR018391">
    <property type="entry name" value="PQQ_b-propeller_rpt"/>
</dbReference>
<dbReference type="InterPro" id="IPR011047">
    <property type="entry name" value="Quinoprotein_ADH-like_sf"/>
</dbReference>
<dbReference type="Proteomes" id="UP000254794">
    <property type="component" value="Unassembled WGS sequence"/>
</dbReference>
<dbReference type="PROSITE" id="PS51257">
    <property type="entry name" value="PROKAR_LIPOPROTEIN"/>
    <property type="match status" value="1"/>
</dbReference>
<comment type="similarity">
    <text evidence="4">Belongs to the BamB family.</text>
</comment>
<dbReference type="AlphaFoldDB" id="A0A378JLW4"/>
<comment type="function">
    <text evidence="4">Part of the outer membrane protein assembly complex, which is involved in assembly and insertion of beta-barrel proteins into the outer membrane.</text>
</comment>
<dbReference type="PANTHER" id="PTHR34512">
    <property type="entry name" value="CELL SURFACE PROTEIN"/>
    <property type="match status" value="1"/>
</dbReference>
<sequence length="390" mass="42242">MLNLKRTTLYSLLMSLSLLGCTKIDDYMLGKDNTPMPQTLEPVADKAQLKEKWSVSVGSGQKNKTAYLKLKPVIYENTVYMADSSGAVEAVDKRTGKVIWSKKLTTGVVSGPTIAQGLLILSTDSSSIIALNQANGEELWHSKVSSDVLGQAAIAQNKVIAKTIDGNLYAFDLKTGNKLWISEHGAPNLILKASSSPVILNNNTVLVGYSDGKMDAVDIQTGQILWQRSIAFASGSSDIERLVDIDADPIVQGDVALLASYQGYVGALSLSDGQFLWRKPASTYTNLALKNKTLFMTDSDDVIWAFNKTNGRVEWKQDALKARHLTEPVLMGNYLIVGDKTGILHVLSTETGEFISRTNLGSAIYVAPSVSGNNIYVMTNNGKLSHFTVG</sequence>
<protein>
    <recommendedName>
        <fullName evidence="4">Outer membrane protein assembly factor BamB</fullName>
    </recommendedName>
</protein>
<dbReference type="InterPro" id="IPR002372">
    <property type="entry name" value="PQQ_rpt_dom"/>
</dbReference>
<dbReference type="SUPFAM" id="SSF50998">
    <property type="entry name" value="Quinoprotein alcohol dehydrogenase-like"/>
    <property type="match status" value="1"/>
</dbReference>
<keyword evidence="7" id="KW-1185">Reference proteome</keyword>
<dbReference type="OrthoDB" id="5173551at2"/>
<evidence type="ECO:0000256" key="4">
    <source>
        <dbReference type="HAMAP-Rule" id="MF_00923"/>
    </source>
</evidence>
<organism evidence="6 7">
    <name type="scientific">Legionella busanensis</name>
    <dbReference type="NCBI Taxonomy" id="190655"/>
    <lineage>
        <taxon>Bacteria</taxon>
        <taxon>Pseudomonadati</taxon>
        <taxon>Pseudomonadota</taxon>
        <taxon>Gammaproteobacteria</taxon>
        <taxon>Legionellales</taxon>
        <taxon>Legionellaceae</taxon>
        <taxon>Legionella</taxon>
    </lineage>
</organism>
<dbReference type="SMART" id="SM00564">
    <property type="entry name" value="PQQ"/>
    <property type="match status" value="7"/>
</dbReference>
<dbReference type="InterPro" id="IPR015943">
    <property type="entry name" value="WD40/YVTN_repeat-like_dom_sf"/>
</dbReference>
<dbReference type="HAMAP" id="MF_00923">
    <property type="entry name" value="OM_assembly_BamB"/>
    <property type="match status" value="1"/>
</dbReference>
<keyword evidence="4" id="KW-0564">Palmitate</keyword>
<dbReference type="RefSeq" id="WP_115331309.1">
    <property type="nucleotide sequence ID" value="NZ_CAAAHP010000002.1"/>
</dbReference>
<dbReference type="GO" id="GO:0043165">
    <property type="term" value="P:Gram-negative-bacterium-type cell outer membrane assembly"/>
    <property type="evidence" value="ECO:0007669"/>
    <property type="project" value="UniProtKB-UniRule"/>
</dbReference>
<comment type="subunit">
    <text evidence="4">Part of the Bam complex.</text>
</comment>
<dbReference type="Gene3D" id="2.130.10.10">
    <property type="entry name" value="YVTN repeat-like/Quinoprotein amine dehydrogenase"/>
    <property type="match status" value="1"/>
</dbReference>
<evidence type="ECO:0000256" key="1">
    <source>
        <dbReference type="ARBA" id="ARBA00022729"/>
    </source>
</evidence>
<evidence type="ECO:0000256" key="2">
    <source>
        <dbReference type="ARBA" id="ARBA00023136"/>
    </source>
</evidence>
<name>A0A378JLW4_9GAMM</name>
<keyword evidence="1 4" id="KW-0732">Signal</keyword>
<evidence type="ECO:0000256" key="3">
    <source>
        <dbReference type="ARBA" id="ARBA00023237"/>
    </source>
</evidence>
<comment type="subcellular location">
    <subcellularLocation>
        <location evidence="4">Cell outer membrane</location>
        <topology evidence="4">Lipid-anchor</topology>
    </subcellularLocation>
</comment>
<dbReference type="EMBL" id="UGOD01000001">
    <property type="protein sequence ID" value="STX51688.1"/>
    <property type="molecule type" value="Genomic_DNA"/>
</dbReference>
<dbReference type="PANTHER" id="PTHR34512:SF30">
    <property type="entry name" value="OUTER MEMBRANE PROTEIN ASSEMBLY FACTOR BAMB"/>
    <property type="match status" value="1"/>
</dbReference>
<dbReference type="Pfam" id="PF13360">
    <property type="entry name" value="PQQ_2"/>
    <property type="match status" value="1"/>
</dbReference>
<accession>A0A378JLW4</accession>
<evidence type="ECO:0000259" key="5">
    <source>
        <dbReference type="Pfam" id="PF13360"/>
    </source>
</evidence>
<proteinExistence type="inferred from homology"/>